<evidence type="ECO:0000313" key="1">
    <source>
        <dbReference type="EMBL" id="KAJ3530058.1"/>
    </source>
</evidence>
<gene>
    <name evidence="1" type="ORF">NM208_g9493</name>
</gene>
<dbReference type="Proteomes" id="UP001148629">
    <property type="component" value="Unassembled WGS sequence"/>
</dbReference>
<organism evidence="1 2">
    <name type="scientific">Fusarium decemcellulare</name>
    <dbReference type="NCBI Taxonomy" id="57161"/>
    <lineage>
        <taxon>Eukaryota</taxon>
        <taxon>Fungi</taxon>
        <taxon>Dikarya</taxon>
        <taxon>Ascomycota</taxon>
        <taxon>Pezizomycotina</taxon>
        <taxon>Sordariomycetes</taxon>
        <taxon>Hypocreomycetidae</taxon>
        <taxon>Hypocreales</taxon>
        <taxon>Nectriaceae</taxon>
        <taxon>Fusarium</taxon>
        <taxon>Fusarium decemcellulare species complex</taxon>
    </lineage>
</organism>
<keyword evidence="2" id="KW-1185">Reference proteome</keyword>
<name>A0ACC1S1H5_9HYPO</name>
<dbReference type="EMBL" id="JANRMS010001215">
    <property type="protein sequence ID" value="KAJ3530058.1"/>
    <property type="molecule type" value="Genomic_DNA"/>
</dbReference>
<evidence type="ECO:0000313" key="2">
    <source>
        <dbReference type="Proteomes" id="UP001148629"/>
    </source>
</evidence>
<proteinExistence type="predicted"/>
<sequence length="634" mass="71023">MAEDLRTLHTAINNILANKSQPLLGALKTRLIAPQELESPSPVASVAPSPLVDHALEAILDAPIKESNPVEPLNQVPINTLYEITRLTSLRSHQLSPLSLPSETSAPMRLPQDLVSEGKLDVEDAERLTQAFLHQTDHYLYSITGRFEDLQSIRLASSLLFTAICTVSALHEPQGESLFYVCSSELRRLVSNFVFTTQVSIDDFQGLCIASFWLSDLSWSISGLAVRRAMEFQLAKSFDFIVGDMTAPAQAGSRHQFSNAEDALYCLRVWYLFYICDRHLSILYGRPSTFGDEISVTKWQMYLDAISATSTDVRLASQLDLLLILDNVTRLFGTKVDVRIPVNFQSRLERFIHQIDQWMITWSCRYGKFSCNIQQVTSLTLTIEPHDRIGSFPAKALTLHYHFAKLLVSSHVFRGRSSEVDKSSIPAEFHELGLVAIQNARDIMNLITRDSDIRAGFVAMPHYYHTMVAYACSFMLKLATNSRNHLGIDQDDVFHSILQVTELCQSIQCTRYHIVYWMGSGLRGMTADCQKVMAGRLSNYQNDGQQMTESDSGRDAAFSTEQPHQDMDVNEWDVVRQAATDRAEFAPDGPSLTNGRPGTEATMSLPGMGSIGFQSEWEALLPSFNFEHMGLGLL</sequence>
<comment type="caution">
    <text evidence="1">The sequence shown here is derived from an EMBL/GenBank/DDBJ whole genome shotgun (WGS) entry which is preliminary data.</text>
</comment>
<protein>
    <submittedName>
        <fullName evidence="1">Uncharacterized protein</fullName>
    </submittedName>
</protein>
<reference evidence="1" key="1">
    <citation type="submission" date="2022-08" db="EMBL/GenBank/DDBJ databases">
        <title>Genome Sequence of Fusarium decemcellulare.</title>
        <authorList>
            <person name="Buettner E."/>
        </authorList>
    </citation>
    <scope>NUCLEOTIDE SEQUENCE</scope>
    <source>
        <strain evidence="1">Babe19</strain>
    </source>
</reference>
<accession>A0ACC1S1H5</accession>